<proteinExistence type="predicted"/>
<dbReference type="EMBL" id="CCYD01000261">
    <property type="protein sequence ID" value="CEG36988.1"/>
    <property type="molecule type" value="Genomic_DNA"/>
</dbReference>
<dbReference type="RefSeq" id="XP_024573357.1">
    <property type="nucleotide sequence ID" value="XM_024722264.1"/>
</dbReference>
<protein>
    <submittedName>
        <fullName evidence="1">Uncharacterized protein</fullName>
    </submittedName>
</protein>
<keyword evidence="2" id="KW-1185">Reference proteome</keyword>
<dbReference type="Proteomes" id="UP000054928">
    <property type="component" value="Unassembled WGS sequence"/>
</dbReference>
<dbReference type="GeneID" id="36399509"/>
<organism evidence="1 2">
    <name type="scientific">Plasmopara halstedii</name>
    <name type="common">Downy mildew of sunflower</name>
    <dbReference type="NCBI Taxonomy" id="4781"/>
    <lineage>
        <taxon>Eukaryota</taxon>
        <taxon>Sar</taxon>
        <taxon>Stramenopiles</taxon>
        <taxon>Oomycota</taxon>
        <taxon>Peronosporomycetes</taxon>
        <taxon>Peronosporales</taxon>
        <taxon>Peronosporaceae</taxon>
        <taxon>Plasmopara</taxon>
    </lineage>
</organism>
<name>A0A0P1A8U6_PLAHL</name>
<accession>A0A0P1A8U6</accession>
<reference evidence="2" key="1">
    <citation type="submission" date="2014-09" db="EMBL/GenBank/DDBJ databases">
        <authorList>
            <person name="Sharma Rahul"/>
            <person name="Thines Marco"/>
        </authorList>
    </citation>
    <scope>NUCLEOTIDE SEQUENCE [LARGE SCALE GENOMIC DNA]</scope>
</reference>
<evidence type="ECO:0000313" key="1">
    <source>
        <dbReference type="EMBL" id="CEG36988.1"/>
    </source>
</evidence>
<sequence>MKSSASLVRRIEKYVGRVEGPLGCRCVAIGANLAHGRRRQYEYMTLARAGIALGHSRRAILAPYALLLLTSASLFLKPRFKIHCFVPDSNYLLISSAYPRYCFVSQHSRVLQPQM</sequence>
<evidence type="ECO:0000313" key="2">
    <source>
        <dbReference type="Proteomes" id="UP000054928"/>
    </source>
</evidence>
<dbReference type="AlphaFoldDB" id="A0A0P1A8U6"/>